<accession>A0A093V4S8</accession>
<sequence>MLSSGFANAIVSKSLVIYIVASSIALSIFDVKHLANILVDVHLWRYGQFSRVFLWQVAGYANSTEVLFAAMLAYHMRVVERIWGSRKLATFILTVLPYTTIITPLLLALVLHPLSLGTLNYLPSGPTAVMFALLVQYHDSIPHTFKYRISTTGGSTGHQTTTTSQNEGNTNNSSKRSLTILLSDKSTTYLIAAQLALSQFPASLLPAFVGWAVGTAWRADILPGSRNWRVPAWIVGEKESRRPAGTFSAVSGNGDAEDGERYADLRRRLDAASAAAAAATQQGASSGVEGSTRQSQGRPLLERLRGVFYSPLARNLLALTEFSHVKTTSGEKTPLGVNDSIVIIARLKLALLVCLYQLVHVRSSPLAKIKM</sequence>
<name>A0A093V4S8_TALMA</name>
<keyword evidence="3" id="KW-0436">Ligase</keyword>
<keyword evidence="2" id="KW-1133">Transmembrane helix</keyword>
<evidence type="ECO:0000256" key="1">
    <source>
        <dbReference type="SAM" id="MobiDB-lite"/>
    </source>
</evidence>
<feature type="compositionally biased region" description="Low complexity" evidence="1">
    <location>
        <begin position="152"/>
        <end position="165"/>
    </location>
</feature>
<feature type="region of interest" description="Disordered" evidence="1">
    <location>
        <begin position="152"/>
        <end position="174"/>
    </location>
</feature>
<comment type="caution">
    <text evidence="3">The sequence shown here is derived from an EMBL/GenBank/DDBJ whole genome shotgun (WGS) entry which is preliminary data.</text>
</comment>
<proteinExistence type="predicted"/>
<keyword evidence="2" id="KW-0472">Membrane</keyword>
<reference evidence="3" key="1">
    <citation type="journal article" date="2014" name="PLoS Genet.">
        <title>Signature Gene Expression Reveals Novel Clues to the Molecular Mechanisms of Dimorphic Transition in Penicillium marneffei.</title>
        <authorList>
            <person name="Yang E."/>
            <person name="Wang G."/>
            <person name="Cai J."/>
            <person name="Woo P.C."/>
            <person name="Lau S.K."/>
            <person name="Yuen K.-Y."/>
            <person name="Chow W.-N."/>
            <person name="Lin X."/>
        </authorList>
    </citation>
    <scope>NUCLEOTIDE SEQUENCE [LARGE SCALE GENOMIC DNA]</scope>
    <source>
        <strain evidence="3">PM1</strain>
    </source>
</reference>
<dbReference type="eggNOG" id="KOG4463">
    <property type="taxonomic scope" value="Eukaryota"/>
</dbReference>
<gene>
    <name evidence="3" type="ORF">GQ26_0140090</name>
</gene>
<evidence type="ECO:0000256" key="2">
    <source>
        <dbReference type="SAM" id="Phobius"/>
    </source>
</evidence>
<dbReference type="GO" id="GO:0016874">
    <property type="term" value="F:ligase activity"/>
    <property type="evidence" value="ECO:0007669"/>
    <property type="project" value="UniProtKB-KW"/>
</dbReference>
<protein>
    <submittedName>
        <fullName evidence="3">DSC E3 ubiquitin ligase complex subunit 2</fullName>
    </submittedName>
</protein>
<dbReference type="HOGENOM" id="CLU_057574_0_0_1"/>
<organism evidence="3">
    <name type="scientific">Talaromyces marneffei PM1</name>
    <dbReference type="NCBI Taxonomy" id="1077442"/>
    <lineage>
        <taxon>Eukaryota</taxon>
        <taxon>Fungi</taxon>
        <taxon>Dikarya</taxon>
        <taxon>Ascomycota</taxon>
        <taxon>Pezizomycotina</taxon>
        <taxon>Eurotiomycetes</taxon>
        <taxon>Eurotiomycetidae</taxon>
        <taxon>Eurotiales</taxon>
        <taxon>Trichocomaceae</taxon>
        <taxon>Talaromyces</taxon>
        <taxon>Talaromyces sect. Talaromyces</taxon>
    </lineage>
</organism>
<feature type="transmembrane region" description="Helical" evidence="2">
    <location>
        <begin position="7"/>
        <end position="29"/>
    </location>
</feature>
<feature type="transmembrane region" description="Helical" evidence="2">
    <location>
        <begin position="88"/>
        <end position="112"/>
    </location>
</feature>
<keyword evidence="2" id="KW-0812">Transmembrane</keyword>
<dbReference type="AlphaFoldDB" id="A0A093V4S8"/>
<dbReference type="EMBL" id="JPOX01000014">
    <property type="protein sequence ID" value="KFX47552.1"/>
    <property type="molecule type" value="Genomic_DNA"/>
</dbReference>
<evidence type="ECO:0000313" key="3">
    <source>
        <dbReference type="EMBL" id="KFX47552.1"/>
    </source>
</evidence>
<feature type="transmembrane region" description="Helical" evidence="2">
    <location>
        <begin position="53"/>
        <end position="76"/>
    </location>
</feature>